<dbReference type="Proteomes" id="UP001172082">
    <property type="component" value="Unassembled WGS sequence"/>
</dbReference>
<evidence type="ECO:0000256" key="1">
    <source>
        <dbReference type="SAM" id="Phobius"/>
    </source>
</evidence>
<feature type="transmembrane region" description="Helical" evidence="1">
    <location>
        <begin position="154"/>
        <end position="175"/>
    </location>
</feature>
<dbReference type="Pfam" id="PF13386">
    <property type="entry name" value="DsbD_2"/>
    <property type="match status" value="1"/>
</dbReference>
<organism evidence="3 4">
    <name type="scientific">Splendidivirga corallicola</name>
    <dbReference type="NCBI Taxonomy" id="3051826"/>
    <lineage>
        <taxon>Bacteria</taxon>
        <taxon>Pseudomonadati</taxon>
        <taxon>Bacteroidota</taxon>
        <taxon>Cytophagia</taxon>
        <taxon>Cytophagales</taxon>
        <taxon>Splendidivirgaceae</taxon>
        <taxon>Splendidivirga</taxon>
    </lineage>
</organism>
<feature type="transmembrane region" description="Helical" evidence="1">
    <location>
        <begin position="6"/>
        <end position="27"/>
    </location>
</feature>
<evidence type="ECO:0000313" key="3">
    <source>
        <dbReference type="EMBL" id="MDN5205049.1"/>
    </source>
</evidence>
<dbReference type="EMBL" id="JAUJEA010000014">
    <property type="protein sequence ID" value="MDN5205049.1"/>
    <property type="molecule type" value="Genomic_DNA"/>
</dbReference>
<evidence type="ECO:0000313" key="4">
    <source>
        <dbReference type="Proteomes" id="UP001172082"/>
    </source>
</evidence>
<feature type="domain" description="Urease accessory protein UreH-like transmembrane" evidence="2">
    <location>
        <begin position="6"/>
        <end position="200"/>
    </location>
</feature>
<accession>A0ABT8KY14</accession>
<keyword evidence="1" id="KW-0472">Membrane</keyword>
<dbReference type="PANTHER" id="PTHR42208">
    <property type="entry name" value="HEAVY METAL TRANSPORTER-RELATED"/>
    <property type="match status" value="1"/>
</dbReference>
<name>A0ABT8KY14_9BACT</name>
<proteinExistence type="predicted"/>
<gene>
    <name evidence="3" type="ORF">QQ008_26910</name>
</gene>
<evidence type="ECO:0000259" key="2">
    <source>
        <dbReference type="Pfam" id="PF13386"/>
    </source>
</evidence>
<protein>
    <submittedName>
        <fullName evidence="3">Sulfite exporter TauE/SafE family protein</fullName>
    </submittedName>
</protein>
<feature type="transmembrane region" description="Helical" evidence="1">
    <location>
        <begin position="39"/>
        <end position="57"/>
    </location>
</feature>
<sequence length="236" mass="26033">MFLLSAFLVGLFGSLHCLGMCGPIVLALPKRKKHLHRKLIYNLGRISTYALFGIVIGTIGQGIYWFGFQQILSIFLGVTILLLLLFGKQKVLNLSGFAPFGKFVTFVKSKFQKYIHRDDLMSSYLLGAVNGLLPCGLVYMAVAGALATGHVFGAMLYMILFGLGTLPMMLGVAFAGQSIVQRWRPKMTKVVIPTFILCMAVLLIVRGMNLGIPYLSPHTEINLFSFSENTPVEMCK</sequence>
<keyword evidence="4" id="KW-1185">Reference proteome</keyword>
<reference evidence="3" key="1">
    <citation type="submission" date="2023-06" db="EMBL/GenBank/DDBJ databases">
        <title>Genomic of Parafulvivirga corallium.</title>
        <authorList>
            <person name="Wang G."/>
        </authorList>
    </citation>
    <scope>NUCLEOTIDE SEQUENCE</scope>
    <source>
        <strain evidence="3">BMA10</strain>
    </source>
</reference>
<comment type="caution">
    <text evidence="3">The sequence shown here is derived from an EMBL/GenBank/DDBJ whole genome shotgun (WGS) entry which is preliminary data.</text>
</comment>
<feature type="transmembrane region" description="Helical" evidence="1">
    <location>
        <begin position="63"/>
        <end position="86"/>
    </location>
</feature>
<dbReference type="RefSeq" id="WP_346755073.1">
    <property type="nucleotide sequence ID" value="NZ_JAUJEA010000014.1"/>
</dbReference>
<dbReference type="InterPro" id="IPR039447">
    <property type="entry name" value="UreH-like_TM_dom"/>
</dbReference>
<dbReference type="PANTHER" id="PTHR42208:SF1">
    <property type="entry name" value="HEAVY METAL TRANSPORTER"/>
    <property type="match status" value="1"/>
</dbReference>
<feature type="transmembrane region" description="Helical" evidence="1">
    <location>
        <begin position="124"/>
        <end position="148"/>
    </location>
</feature>
<keyword evidence="1" id="KW-0812">Transmembrane</keyword>
<keyword evidence="1" id="KW-1133">Transmembrane helix</keyword>